<evidence type="ECO:0000256" key="1">
    <source>
        <dbReference type="SAM" id="MobiDB-lite"/>
    </source>
</evidence>
<accession>A0A836BUG5</accession>
<feature type="non-terminal residue" evidence="2">
    <location>
        <position position="597"/>
    </location>
</feature>
<sequence>MMDLSKLSLMSYLYDAAGGHKAATVDLGILSNVQSHRRIARNINWQTVLVEMALPVPTAGSQKGGIALVYDCGLSSAAVDFILYGPPSSTADTSTLPDPPAYDPPAPTDTGLFEGSPSPPPAPCGVCAKFIIRPADGSNVEDGFDLSADMCEEKAAVVADDINSQAGAQSMNLLEPFTLSTCQEYDGENFPFITICGVFEWLADGEALGLQFEEEDRLKAWINMIGHPDWSAAVPSASEISTSSRAAESLASAATQSLPSAATQPGTSCATQPIASTAAKPLSPCATQYTQPIASTAAKPIAPCPAESVTSSSAEPIASLGLARSPACSAQPGATQPPSAQSFAAKPKTAAESFSAKPSTPQAPTAKPSAAKPSTTQPPATQPSTAKPATTQPRAPCSAQCRTECQLSTEDEQVPHVTICGSFADLAQGQSLAGDLDGEMQQWLQLMMGGSGTAACRPAMGGYNVQAVLEPEPGNPVCITATATIPCQAALPAGDPPSAPSPPPPPSPFPPVSPSPPVLVPVCDVCVRLVIIPPADAAPPVFSFDSPLCTSSQAVVADSINSIAAAAGVPVVTPFAVTECSPAFLPPATNPTSPSAA</sequence>
<evidence type="ECO:0000313" key="2">
    <source>
        <dbReference type="EMBL" id="KAG2489385.1"/>
    </source>
</evidence>
<feature type="compositionally biased region" description="Polar residues" evidence="1">
    <location>
        <begin position="332"/>
        <end position="342"/>
    </location>
</feature>
<evidence type="ECO:0000313" key="3">
    <source>
        <dbReference type="Proteomes" id="UP000612055"/>
    </source>
</evidence>
<gene>
    <name evidence="2" type="ORF">HYH03_012215</name>
</gene>
<feature type="region of interest" description="Disordered" evidence="1">
    <location>
        <begin position="490"/>
        <end position="510"/>
    </location>
</feature>
<dbReference type="Proteomes" id="UP000612055">
    <property type="component" value="Unassembled WGS sequence"/>
</dbReference>
<name>A0A836BUG5_9CHLO</name>
<keyword evidence="3" id="KW-1185">Reference proteome</keyword>
<feature type="compositionally biased region" description="Pro residues" evidence="1">
    <location>
        <begin position="494"/>
        <end position="510"/>
    </location>
</feature>
<proteinExistence type="predicted"/>
<organism evidence="2 3">
    <name type="scientific">Edaphochlamys debaryana</name>
    <dbReference type="NCBI Taxonomy" id="47281"/>
    <lineage>
        <taxon>Eukaryota</taxon>
        <taxon>Viridiplantae</taxon>
        <taxon>Chlorophyta</taxon>
        <taxon>core chlorophytes</taxon>
        <taxon>Chlorophyceae</taxon>
        <taxon>CS clade</taxon>
        <taxon>Chlamydomonadales</taxon>
        <taxon>Chlamydomonadales incertae sedis</taxon>
        <taxon>Edaphochlamys</taxon>
    </lineage>
</organism>
<protein>
    <submittedName>
        <fullName evidence="2">Uncharacterized protein</fullName>
    </submittedName>
</protein>
<comment type="caution">
    <text evidence="2">The sequence shown here is derived from an EMBL/GenBank/DDBJ whole genome shotgun (WGS) entry which is preliminary data.</text>
</comment>
<feature type="compositionally biased region" description="Low complexity" evidence="1">
    <location>
        <begin position="355"/>
        <end position="393"/>
    </location>
</feature>
<reference evidence="2" key="1">
    <citation type="journal article" date="2020" name="bioRxiv">
        <title>Comparative genomics of Chlamydomonas.</title>
        <authorList>
            <person name="Craig R.J."/>
            <person name="Hasan A.R."/>
            <person name="Ness R.W."/>
            <person name="Keightley P.D."/>
        </authorList>
    </citation>
    <scope>NUCLEOTIDE SEQUENCE</scope>
    <source>
        <strain evidence="2">CCAP 11/70</strain>
    </source>
</reference>
<dbReference type="EMBL" id="JAEHOE010000074">
    <property type="protein sequence ID" value="KAG2489385.1"/>
    <property type="molecule type" value="Genomic_DNA"/>
</dbReference>
<feature type="region of interest" description="Disordered" evidence="1">
    <location>
        <begin position="326"/>
        <end position="395"/>
    </location>
</feature>
<dbReference type="AlphaFoldDB" id="A0A836BUG5"/>